<dbReference type="InterPro" id="IPR015943">
    <property type="entry name" value="WD40/YVTN_repeat-like_dom_sf"/>
</dbReference>
<dbReference type="SMART" id="SM00320">
    <property type="entry name" value="WD40"/>
    <property type="match status" value="2"/>
</dbReference>
<dbReference type="AlphaFoldDB" id="A0A3Q3MWM0"/>
<dbReference type="Ensembl" id="ENSMAMT00000033070.2">
    <property type="protein sequence ID" value="ENSMAMP00000032233.1"/>
    <property type="gene ID" value="ENSMAMG00000021677.2"/>
</dbReference>
<evidence type="ECO:0000313" key="1">
    <source>
        <dbReference type="Ensembl" id="ENSMAMP00000032233.1"/>
    </source>
</evidence>
<sequence length="152" mass="16790">MFSTQAPDSYNLFLTSAVTDGVKIWDLRTLGCVRRYESHLNRCHPCSSAISPCGRFIASGSEDSCAYVYDIRSSSYLHKLQKHSDTVLSVTFNPATPEGYEQRLNHLNGSQAQCYSTLHMSAHIIFAGKQKNAAGVPLNVFTVSVHLWSCGI</sequence>
<dbReference type="InParanoid" id="A0A3Q3MWM0"/>
<dbReference type="STRING" id="205130.ENSMAMP00000032233"/>
<keyword evidence="2" id="KW-1185">Reference proteome</keyword>
<evidence type="ECO:0000313" key="2">
    <source>
        <dbReference type="Proteomes" id="UP000261640"/>
    </source>
</evidence>
<dbReference type="Proteomes" id="UP000261640">
    <property type="component" value="Unplaced"/>
</dbReference>
<proteinExistence type="predicted"/>
<dbReference type="GeneTree" id="ENSGT00390000012017"/>
<reference evidence="1" key="1">
    <citation type="submission" date="2025-08" db="UniProtKB">
        <authorList>
            <consortium name="Ensembl"/>
        </authorList>
    </citation>
    <scope>IDENTIFICATION</scope>
</reference>
<dbReference type="InterPro" id="IPR036322">
    <property type="entry name" value="WD40_repeat_dom_sf"/>
</dbReference>
<dbReference type="InterPro" id="IPR001680">
    <property type="entry name" value="WD40_rpt"/>
</dbReference>
<dbReference type="PANTHER" id="PTHR44525:SF1">
    <property type="entry name" value="WD REPEAT-CONTAINING PROTEIN 27"/>
    <property type="match status" value="1"/>
</dbReference>
<dbReference type="PANTHER" id="PTHR44525">
    <property type="entry name" value="WD REPEAT-CONTAINING PROTEIN 27"/>
    <property type="match status" value="1"/>
</dbReference>
<dbReference type="Gene3D" id="2.130.10.10">
    <property type="entry name" value="YVTN repeat-like/Quinoprotein amine dehydrogenase"/>
    <property type="match status" value="1"/>
</dbReference>
<reference evidence="1" key="2">
    <citation type="submission" date="2025-09" db="UniProtKB">
        <authorList>
            <consortium name="Ensembl"/>
        </authorList>
    </citation>
    <scope>IDENTIFICATION</scope>
</reference>
<accession>A0A3Q3MWM0</accession>
<dbReference type="Pfam" id="PF00400">
    <property type="entry name" value="WD40"/>
    <property type="match status" value="1"/>
</dbReference>
<dbReference type="SUPFAM" id="SSF50978">
    <property type="entry name" value="WD40 repeat-like"/>
    <property type="match status" value="1"/>
</dbReference>
<organism evidence="1 2">
    <name type="scientific">Mastacembelus armatus</name>
    <name type="common">zig-zag eel</name>
    <dbReference type="NCBI Taxonomy" id="205130"/>
    <lineage>
        <taxon>Eukaryota</taxon>
        <taxon>Metazoa</taxon>
        <taxon>Chordata</taxon>
        <taxon>Craniata</taxon>
        <taxon>Vertebrata</taxon>
        <taxon>Euteleostomi</taxon>
        <taxon>Actinopterygii</taxon>
        <taxon>Neopterygii</taxon>
        <taxon>Teleostei</taxon>
        <taxon>Neoteleostei</taxon>
        <taxon>Acanthomorphata</taxon>
        <taxon>Anabantaria</taxon>
        <taxon>Synbranchiformes</taxon>
        <taxon>Mastacembelidae</taxon>
        <taxon>Mastacembelus</taxon>
    </lineage>
</organism>
<dbReference type="InterPro" id="IPR042411">
    <property type="entry name" value="WDR27"/>
</dbReference>
<name>A0A3Q3MWM0_9TELE</name>
<protein>
    <submittedName>
        <fullName evidence="1">Uncharacterized protein</fullName>
    </submittedName>
</protein>